<protein>
    <submittedName>
        <fullName evidence="4">Uncharacterized protein</fullName>
    </submittedName>
</protein>
<keyword evidence="2" id="KW-0472">Membrane</keyword>
<keyword evidence="2" id="KW-1133">Transmembrane helix</keyword>
<evidence type="ECO:0000313" key="5">
    <source>
        <dbReference type="Proteomes" id="UP000199320"/>
    </source>
</evidence>
<dbReference type="EMBL" id="FMZP01000005">
    <property type="protein sequence ID" value="SDC59698.1"/>
    <property type="molecule type" value="Genomic_DNA"/>
</dbReference>
<feature type="region of interest" description="Disordered" evidence="1">
    <location>
        <begin position="38"/>
        <end position="59"/>
    </location>
</feature>
<evidence type="ECO:0000256" key="1">
    <source>
        <dbReference type="SAM" id="MobiDB-lite"/>
    </source>
</evidence>
<feature type="transmembrane region" description="Helical" evidence="2">
    <location>
        <begin position="117"/>
        <end position="136"/>
    </location>
</feature>
<dbReference type="AlphaFoldDB" id="A0A1I0HBL4"/>
<dbReference type="EMBL" id="FOIC01000013">
    <property type="protein sequence ID" value="SET80323.1"/>
    <property type="molecule type" value="Genomic_DNA"/>
</dbReference>
<accession>A0A1I0HBL4</accession>
<evidence type="ECO:0000313" key="4">
    <source>
        <dbReference type="EMBL" id="SET80323.1"/>
    </source>
</evidence>
<evidence type="ECO:0000313" key="3">
    <source>
        <dbReference type="EMBL" id="SDC59698.1"/>
    </source>
</evidence>
<dbReference type="Proteomes" id="UP000324021">
    <property type="component" value="Unassembled WGS sequence"/>
</dbReference>
<dbReference type="STRING" id="392421.SAMN04488694_11322"/>
<gene>
    <name evidence="4" type="ORF">SAMN04488694_11322</name>
    <name evidence="3" type="ORF">SAMN05192552_1005130</name>
</gene>
<keyword evidence="2" id="KW-0812">Transmembrane</keyword>
<dbReference type="OrthoDB" id="262791at2157"/>
<reference evidence="4" key="2">
    <citation type="submission" date="2016-10" db="EMBL/GenBank/DDBJ databases">
        <authorList>
            <person name="de Groot N.N."/>
        </authorList>
    </citation>
    <scope>NUCLEOTIDE SEQUENCE [LARGE SCALE GENOMIC DNA]</scope>
    <source>
        <strain evidence="4">CDM_6</strain>
    </source>
</reference>
<organism evidence="4 5">
    <name type="scientific">Natrinema hispanicum</name>
    <dbReference type="NCBI Taxonomy" id="392421"/>
    <lineage>
        <taxon>Archaea</taxon>
        <taxon>Methanobacteriati</taxon>
        <taxon>Methanobacteriota</taxon>
        <taxon>Stenosarchaea group</taxon>
        <taxon>Halobacteria</taxon>
        <taxon>Halobacteriales</taxon>
        <taxon>Natrialbaceae</taxon>
        <taxon>Natrinema</taxon>
    </lineage>
</organism>
<evidence type="ECO:0000256" key="2">
    <source>
        <dbReference type="SAM" id="Phobius"/>
    </source>
</evidence>
<dbReference type="RefSeq" id="WP_092933614.1">
    <property type="nucleotide sequence ID" value="NZ_FMZP01000005.1"/>
</dbReference>
<name>A0A1I0HBL4_9EURY</name>
<dbReference type="Proteomes" id="UP000199320">
    <property type="component" value="Unassembled WGS sequence"/>
</dbReference>
<reference evidence="5 6" key="1">
    <citation type="submission" date="2016-10" db="EMBL/GenBank/DDBJ databases">
        <authorList>
            <person name="Varghese N."/>
            <person name="Submissions S."/>
        </authorList>
    </citation>
    <scope>NUCLEOTIDE SEQUENCE [LARGE SCALE GENOMIC DNA]</scope>
    <source>
        <strain evidence="3 6">CDM_1</strain>
        <strain evidence="5">CDM_6</strain>
    </source>
</reference>
<evidence type="ECO:0000313" key="6">
    <source>
        <dbReference type="Proteomes" id="UP000324021"/>
    </source>
</evidence>
<proteinExistence type="predicted"/>
<sequence>MKWRCTWCGKPHAENDPPCDNCGHNTFEKAVVRADETGEGHGAAAADDTDGEPIPSGTVDTGPDYVWACTNCGREHVRNSPPCSRCGNPDLEKVEQTYEGLERDLETSSWLAVAKPYLPILAVIGIVIALFATGTVPPSILPGIGAPSPPDAPGEGSEAAGIDLEATEQAVHDRLEADRNQSESRTYDDGLADYAEYMNRAFVVIEYEESRPDPAQASDFGADCQREPYAGRLQGTLSIADYDDEAALADDIATALSEETGDSDFDREGLDLHVVDGSVYVFYAACSSSN</sequence>
<keyword evidence="5" id="KW-1185">Reference proteome</keyword>